<name>A0A8J3Y428_9ACTN</name>
<dbReference type="InterPro" id="IPR036138">
    <property type="entry name" value="PBP_dimer_sf"/>
</dbReference>
<dbReference type="GO" id="GO:0008800">
    <property type="term" value="F:beta-lactamase activity"/>
    <property type="evidence" value="ECO:0007669"/>
    <property type="project" value="UniProtKB-UniRule"/>
</dbReference>
<evidence type="ECO:0000256" key="9">
    <source>
        <dbReference type="RuleBase" id="RU361140"/>
    </source>
</evidence>
<dbReference type="InterPro" id="IPR005311">
    <property type="entry name" value="PBP_dimer"/>
</dbReference>
<dbReference type="Gene3D" id="3.90.1310.10">
    <property type="entry name" value="Penicillin-binding protein 2a (Domain 2)"/>
    <property type="match status" value="1"/>
</dbReference>
<dbReference type="AlphaFoldDB" id="A0A8J3Y428"/>
<keyword evidence="5 10" id="KW-0732">Signal</keyword>
<comment type="similarity">
    <text evidence="3 9">Belongs to the class-D beta-lactamase family.</text>
</comment>
<keyword evidence="15" id="KW-1185">Reference proteome</keyword>
<evidence type="ECO:0000256" key="7">
    <source>
        <dbReference type="ARBA" id="ARBA00023136"/>
    </source>
</evidence>
<gene>
    <name evidence="14" type="ORF">Sya03_06750</name>
</gene>
<dbReference type="RefSeq" id="WP_203936644.1">
    <property type="nucleotide sequence ID" value="NZ_BAAAGJ010000005.1"/>
</dbReference>
<keyword evidence="8 9" id="KW-0046">Antibiotic resistance</keyword>
<organism evidence="14 15">
    <name type="scientific">Spirilliplanes yamanashiensis</name>
    <dbReference type="NCBI Taxonomy" id="42233"/>
    <lineage>
        <taxon>Bacteria</taxon>
        <taxon>Bacillati</taxon>
        <taxon>Actinomycetota</taxon>
        <taxon>Actinomycetes</taxon>
        <taxon>Micromonosporales</taxon>
        <taxon>Micromonosporaceae</taxon>
        <taxon>Spirilliplanes</taxon>
    </lineage>
</organism>
<dbReference type="GO" id="GO:0008658">
    <property type="term" value="F:penicillin binding"/>
    <property type="evidence" value="ECO:0007669"/>
    <property type="project" value="InterPro"/>
</dbReference>
<dbReference type="GO" id="GO:0071972">
    <property type="term" value="F:peptidoglycan L,D-transpeptidase activity"/>
    <property type="evidence" value="ECO:0007669"/>
    <property type="project" value="TreeGrafter"/>
</dbReference>
<dbReference type="EMBL" id="BOOY01000003">
    <property type="protein sequence ID" value="GIJ01323.1"/>
    <property type="molecule type" value="Genomic_DNA"/>
</dbReference>
<dbReference type="EC" id="3.5.2.6" evidence="4 9"/>
<dbReference type="Gene3D" id="3.30.1390.30">
    <property type="entry name" value="Penicillin-binding protein 2a, domain 3"/>
    <property type="match status" value="1"/>
</dbReference>
<dbReference type="GO" id="GO:0051301">
    <property type="term" value="P:cell division"/>
    <property type="evidence" value="ECO:0007669"/>
    <property type="project" value="UniProtKB-KW"/>
</dbReference>
<comment type="catalytic activity">
    <reaction evidence="9">
        <text>a beta-lactam + H2O = a substituted beta-amino acid</text>
        <dbReference type="Rhea" id="RHEA:20401"/>
        <dbReference type="ChEBI" id="CHEBI:15377"/>
        <dbReference type="ChEBI" id="CHEBI:35627"/>
        <dbReference type="ChEBI" id="CHEBI:140347"/>
        <dbReference type="EC" id="3.5.2.6"/>
    </reaction>
</comment>
<feature type="signal peptide" evidence="10">
    <location>
        <begin position="1"/>
        <end position="21"/>
    </location>
</feature>
<proteinExistence type="inferred from homology"/>
<feature type="domain" description="NTF2-like N-terminal transpeptidase" evidence="13">
    <location>
        <begin position="32"/>
        <end position="144"/>
    </location>
</feature>
<dbReference type="Pfam" id="PF05223">
    <property type="entry name" value="MecA_N"/>
    <property type="match status" value="1"/>
</dbReference>
<dbReference type="SUPFAM" id="SSF56519">
    <property type="entry name" value="Penicillin binding protein dimerisation domain"/>
    <property type="match status" value="1"/>
</dbReference>
<comment type="similarity">
    <text evidence="2">Belongs to the transpeptidase family.</text>
</comment>
<comment type="caution">
    <text evidence="14">The sequence shown here is derived from an EMBL/GenBank/DDBJ whole genome shotgun (WGS) entry which is preliminary data.</text>
</comment>
<dbReference type="PANTHER" id="PTHR30627:SF24">
    <property type="entry name" value="PENICILLIN-BINDING PROTEIN 4B"/>
    <property type="match status" value="1"/>
</dbReference>
<feature type="domain" description="Penicillin-binding protein transpeptidase" evidence="11">
    <location>
        <begin position="362"/>
        <end position="633"/>
    </location>
</feature>
<keyword evidence="7" id="KW-0472">Membrane</keyword>
<evidence type="ECO:0000259" key="12">
    <source>
        <dbReference type="Pfam" id="PF03717"/>
    </source>
</evidence>
<dbReference type="GO" id="GO:0005886">
    <property type="term" value="C:plasma membrane"/>
    <property type="evidence" value="ECO:0007669"/>
    <property type="project" value="TreeGrafter"/>
</dbReference>
<dbReference type="GO" id="GO:0046677">
    <property type="term" value="P:response to antibiotic"/>
    <property type="evidence" value="ECO:0007669"/>
    <property type="project" value="UniProtKB-UniRule"/>
</dbReference>
<keyword evidence="14" id="KW-0132">Cell division</keyword>
<evidence type="ECO:0000256" key="10">
    <source>
        <dbReference type="SAM" id="SignalP"/>
    </source>
</evidence>
<evidence type="ECO:0000313" key="15">
    <source>
        <dbReference type="Proteomes" id="UP000652013"/>
    </source>
</evidence>
<dbReference type="InterPro" id="IPR002137">
    <property type="entry name" value="Beta-lactam_class-D_AS"/>
</dbReference>
<sequence length="637" mass="65551">MTRTALRLRAGVTVCALLAGALTGCSSDDGPAPTLQAFLDGWRSSKLDQVGFVGADGTRVPAAQVVTELRGLSGELVDTPPELKPAGEPQIVGDVATSPVDVTWNLPGGGRWAYRTDVRLQEAGDDGWRVVWEPAVVHADLAAGDRLGVRRVTADRATVLDAAGAPIVTGRPVVVVGVEPQRVTDLPRLTKDLQAAFASIRVSVDLSTLAQRVKDAQPTAFVDLISLRRPDFERIEARIRPLKGTVFRDETRQLAPTRPFARALLGTVDQATKEDLETSNGALVAGDLVGHGGLQQRYDQRLRGTVGESVVIVQEAPDGTTTDTPLYQAPPQPGQPLKTTLDPAVQNAADAALAGERRRSALVALRVTDGAVLAAANGPDGGTENLAFTARVSPGSTFKVVSTLGLLTAGAVTPATPVPCPKTITVDGAVFKNSGDASLGRVPFRTDFAESCNTAFAALAPKLGADGLARAGAGLGIGGQWELGIDAFSGNVATGGSAAEQAAAAFGQGQTVVSPLAMAGAVAAVAGGAWHQPKVLLDPAPAAAPAPGPLDAGHLESLRAMMREVVTTGTATALEDVPGEPVHGKTGTAEFETGNTETHAWFVGWQGDVAFAVFVEKGGAGADAAVPITEKFLRGLA</sequence>
<dbReference type="GO" id="GO:0071555">
    <property type="term" value="P:cell wall organization"/>
    <property type="evidence" value="ECO:0007669"/>
    <property type="project" value="TreeGrafter"/>
</dbReference>
<keyword evidence="6 9" id="KW-0378">Hydrolase</keyword>
<dbReference type="PROSITE" id="PS51257">
    <property type="entry name" value="PROKAR_LIPOPROTEIN"/>
    <property type="match status" value="1"/>
</dbReference>
<comment type="subcellular location">
    <subcellularLocation>
        <location evidence="1">Membrane</location>
    </subcellularLocation>
</comment>
<evidence type="ECO:0000256" key="3">
    <source>
        <dbReference type="ARBA" id="ARBA00007898"/>
    </source>
</evidence>
<dbReference type="InterPro" id="IPR012338">
    <property type="entry name" value="Beta-lactam/transpept-like"/>
</dbReference>
<evidence type="ECO:0000256" key="5">
    <source>
        <dbReference type="ARBA" id="ARBA00022729"/>
    </source>
</evidence>
<dbReference type="PROSITE" id="PS00337">
    <property type="entry name" value="BETA_LACTAMASE_D"/>
    <property type="match status" value="1"/>
</dbReference>
<dbReference type="Gene3D" id="3.40.710.10">
    <property type="entry name" value="DD-peptidase/beta-lactamase superfamily"/>
    <property type="match status" value="1"/>
</dbReference>
<protein>
    <recommendedName>
        <fullName evidence="4 9">Beta-lactamase</fullName>
        <ecNumber evidence="4 9">3.5.2.6</ecNumber>
    </recommendedName>
</protein>
<evidence type="ECO:0000256" key="6">
    <source>
        <dbReference type="ARBA" id="ARBA00022801"/>
    </source>
</evidence>
<dbReference type="GO" id="GO:0017001">
    <property type="term" value="P:antibiotic catabolic process"/>
    <property type="evidence" value="ECO:0007669"/>
    <property type="project" value="InterPro"/>
</dbReference>
<keyword evidence="14" id="KW-0131">Cell cycle</keyword>
<evidence type="ECO:0000259" key="11">
    <source>
        <dbReference type="Pfam" id="PF00905"/>
    </source>
</evidence>
<dbReference type="InterPro" id="IPR007887">
    <property type="entry name" value="MecA_N"/>
</dbReference>
<dbReference type="SUPFAM" id="SSF56601">
    <property type="entry name" value="beta-lactamase/transpeptidase-like"/>
    <property type="match status" value="1"/>
</dbReference>
<feature type="chain" id="PRO_5038865908" description="Beta-lactamase" evidence="10">
    <location>
        <begin position="22"/>
        <end position="637"/>
    </location>
</feature>
<evidence type="ECO:0000256" key="8">
    <source>
        <dbReference type="ARBA" id="ARBA00023251"/>
    </source>
</evidence>
<dbReference type="InterPro" id="IPR001460">
    <property type="entry name" value="PCN-bd_Tpept"/>
</dbReference>
<evidence type="ECO:0000256" key="1">
    <source>
        <dbReference type="ARBA" id="ARBA00004370"/>
    </source>
</evidence>
<evidence type="ECO:0000256" key="2">
    <source>
        <dbReference type="ARBA" id="ARBA00007171"/>
    </source>
</evidence>
<evidence type="ECO:0000256" key="4">
    <source>
        <dbReference type="ARBA" id="ARBA00012865"/>
    </source>
</evidence>
<accession>A0A8J3Y428</accession>
<dbReference type="Pfam" id="PF00905">
    <property type="entry name" value="Transpeptidase"/>
    <property type="match status" value="1"/>
</dbReference>
<dbReference type="InterPro" id="IPR050515">
    <property type="entry name" value="Beta-lactam/transpept"/>
</dbReference>
<reference evidence="14" key="1">
    <citation type="submission" date="2021-01" db="EMBL/GenBank/DDBJ databases">
        <title>Whole genome shotgun sequence of Spirilliplanes yamanashiensis NBRC 15828.</title>
        <authorList>
            <person name="Komaki H."/>
            <person name="Tamura T."/>
        </authorList>
    </citation>
    <scope>NUCLEOTIDE SEQUENCE</scope>
    <source>
        <strain evidence="14">NBRC 15828</strain>
    </source>
</reference>
<dbReference type="PANTHER" id="PTHR30627">
    <property type="entry name" value="PEPTIDOGLYCAN D,D-TRANSPEPTIDASE"/>
    <property type="match status" value="1"/>
</dbReference>
<feature type="domain" description="Penicillin-binding protein dimerisation" evidence="12">
    <location>
        <begin position="152"/>
        <end position="314"/>
    </location>
</feature>
<evidence type="ECO:0000259" key="13">
    <source>
        <dbReference type="Pfam" id="PF05223"/>
    </source>
</evidence>
<dbReference type="Proteomes" id="UP000652013">
    <property type="component" value="Unassembled WGS sequence"/>
</dbReference>
<dbReference type="Pfam" id="PF03717">
    <property type="entry name" value="PBP_dimer"/>
    <property type="match status" value="1"/>
</dbReference>
<evidence type="ECO:0000313" key="14">
    <source>
        <dbReference type="EMBL" id="GIJ01323.1"/>
    </source>
</evidence>